<organism evidence="3">
    <name type="scientific">Dissoconium aciculare CBS 342.82</name>
    <dbReference type="NCBI Taxonomy" id="1314786"/>
    <lineage>
        <taxon>Eukaryota</taxon>
        <taxon>Fungi</taxon>
        <taxon>Dikarya</taxon>
        <taxon>Ascomycota</taxon>
        <taxon>Pezizomycotina</taxon>
        <taxon>Dothideomycetes</taxon>
        <taxon>Dothideomycetidae</taxon>
        <taxon>Mycosphaerellales</taxon>
        <taxon>Dissoconiaceae</taxon>
        <taxon>Dissoconium</taxon>
    </lineage>
</organism>
<reference evidence="3" key="3">
    <citation type="submission" date="2025-08" db="UniProtKB">
        <authorList>
            <consortium name="RefSeq"/>
        </authorList>
    </citation>
    <scope>IDENTIFICATION</scope>
    <source>
        <strain evidence="3">CBS 342.82</strain>
    </source>
</reference>
<gene>
    <name evidence="3" type="ORF">K489DRAFT_98245</name>
</gene>
<keyword evidence="1" id="KW-0472">Membrane</keyword>
<keyword evidence="1" id="KW-1133">Transmembrane helix</keyword>
<evidence type="ECO:0000256" key="1">
    <source>
        <dbReference type="SAM" id="Phobius"/>
    </source>
</evidence>
<dbReference type="RefSeq" id="XP_033462819.1">
    <property type="nucleotide sequence ID" value="XM_033609100.1"/>
</dbReference>
<evidence type="ECO:0000313" key="3">
    <source>
        <dbReference type="RefSeq" id="XP_033462819.1"/>
    </source>
</evidence>
<evidence type="ECO:0000313" key="2">
    <source>
        <dbReference type="Proteomes" id="UP000504637"/>
    </source>
</evidence>
<feature type="transmembrane region" description="Helical" evidence="1">
    <location>
        <begin position="51"/>
        <end position="74"/>
    </location>
</feature>
<reference evidence="3" key="2">
    <citation type="submission" date="2020-04" db="EMBL/GenBank/DDBJ databases">
        <authorList>
            <consortium name="NCBI Genome Project"/>
        </authorList>
    </citation>
    <scope>NUCLEOTIDE SEQUENCE</scope>
    <source>
        <strain evidence="3">CBS 342.82</strain>
    </source>
</reference>
<dbReference type="AlphaFoldDB" id="A0A6J3MD28"/>
<keyword evidence="1" id="KW-0812">Transmembrane</keyword>
<protein>
    <submittedName>
        <fullName evidence="3">Uncharacterized protein</fullName>
    </submittedName>
</protein>
<dbReference type="Proteomes" id="UP000504637">
    <property type="component" value="Unplaced"/>
</dbReference>
<accession>A0A6J3MD28</accession>
<name>A0A6J3MD28_9PEZI</name>
<proteinExistence type="predicted"/>
<reference evidence="3" key="1">
    <citation type="submission" date="2020-01" db="EMBL/GenBank/DDBJ databases">
        <authorList>
            <consortium name="DOE Joint Genome Institute"/>
            <person name="Haridas S."/>
            <person name="Albert R."/>
            <person name="Binder M."/>
            <person name="Bloem J."/>
            <person name="Labutti K."/>
            <person name="Salamov A."/>
            <person name="Andreopoulos B."/>
            <person name="Baker S.E."/>
            <person name="Barry K."/>
            <person name="Bills G."/>
            <person name="Bluhm B.H."/>
            <person name="Cannon C."/>
            <person name="Castanera R."/>
            <person name="Culley D.E."/>
            <person name="Daum C."/>
            <person name="Ezra D."/>
            <person name="Gonzalez J.B."/>
            <person name="Henrissat B."/>
            <person name="Kuo A."/>
            <person name="Liang C."/>
            <person name="Lipzen A."/>
            <person name="Lutzoni F."/>
            <person name="Magnuson J."/>
            <person name="Mondo S."/>
            <person name="Nolan M."/>
            <person name="Ohm R."/>
            <person name="Pangilinan J."/>
            <person name="Park H.-J."/>
            <person name="Ramirez L."/>
            <person name="Alfaro M."/>
            <person name="Sun H."/>
            <person name="Tritt A."/>
            <person name="Yoshinaga Y."/>
            <person name="Zwiers L.-H."/>
            <person name="Turgeon B.G."/>
            <person name="Goodwin S.B."/>
            <person name="Spatafora J.W."/>
            <person name="Crous P.W."/>
            <person name="Grigoriev I.V."/>
        </authorList>
    </citation>
    <scope>NUCLEOTIDE SEQUENCE</scope>
    <source>
        <strain evidence="3">CBS 342.82</strain>
    </source>
</reference>
<sequence>MRVFARCSELSPVVVASAMAAGGRTSPPFPLVVLDLFFFFFFYCDKREKVSVLLVVVLAIHPPSSFLLSPSILFDEYSYVFVSPRYPFFLCPFFASSRDSHADDSRPMIDATLPRHARGSALTSCTKCLMPGRQAVALEISRRRNRESTRLWGCSPAQPARRTDRPG</sequence>
<keyword evidence="2" id="KW-1185">Reference proteome</keyword>
<feature type="transmembrane region" description="Helical" evidence="1">
    <location>
        <begin position="27"/>
        <end position="44"/>
    </location>
</feature>
<dbReference type="GeneID" id="54366901"/>